<feature type="compositionally biased region" description="Acidic residues" evidence="1">
    <location>
        <begin position="103"/>
        <end position="122"/>
    </location>
</feature>
<evidence type="ECO:0000313" key="3">
    <source>
        <dbReference type="Proteomes" id="UP000777482"/>
    </source>
</evidence>
<sequence length="633" mass="71010">MAETSDSEPVASTSTATQSQPRPLACLGNLPPELKALIVLKAVEVDLEDDDDDDDDAHEGGPVVLNETEGDDWVDEDEHDGETAVPRHSKRKRERSDVGRGVDDDDGDDGWRDVDDDDDDGDHDDRFRALDGHGNLLGAVLDDAREQYLRDLGDALKWTALGALSLVNREFNEIATPHLWKVSSTYYPQRRFSRAPLTFPSAQELDFEDRANESILECIRTILPKHGKHVRTLDFGQSDPRMLNEELPGSGYQSADPFGYIPPSHRRIIEAAEQLNGVSDQGVSSEIRHRRTRSLLMAQVVRMCPNVVAIDTEMLPKTRPDWSDDLEDRDLTNPDIVYSVDHALDAVKQHLGSQLEDLTLLINEDGITTEGDVADLLLACPNLLRLQLDCLAPMGPRANRDTLYGALVGLTKLETFQVDAGDFVNDEFANEVDLQWPLKVLALSEAEDLSFPGFFALVHKFSSTLECLDLDRCPHDNVERDSKTYIHRTLQLPKLDTLCLATMHEPAWLLEGFAQCPVREFSLGFCPAVSLHDIEQFIDVHARTLKRIEVQGEAALTEAQVESLEVLCHSKHIECEVLPLDSSDEETDEEGVLSDWEDDDDRLGGWTDQDEDDEEDEEEEDDDDDDEQPHQFD</sequence>
<gene>
    <name evidence="2" type="ORF">C6P46_003272</name>
</gene>
<evidence type="ECO:0008006" key="4">
    <source>
        <dbReference type="Google" id="ProtNLM"/>
    </source>
</evidence>
<reference evidence="2 3" key="1">
    <citation type="submission" date="2020-11" db="EMBL/GenBank/DDBJ databases">
        <title>Kefir isolates.</title>
        <authorList>
            <person name="Marcisauskas S."/>
            <person name="Kim Y."/>
            <person name="Blasche S."/>
        </authorList>
    </citation>
    <scope>NUCLEOTIDE SEQUENCE [LARGE SCALE GENOMIC DNA]</scope>
    <source>
        <strain evidence="2 3">KR</strain>
    </source>
</reference>
<protein>
    <recommendedName>
        <fullName evidence="4">F-box domain-containing protein</fullName>
    </recommendedName>
</protein>
<comment type="caution">
    <text evidence="2">The sequence shown here is derived from an EMBL/GenBank/DDBJ whole genome shotgun (WGS) entry which is preliminary data.</text>
</comment>
<dbReference type="AlphaFoldDB" id="A0A9P7B6F2"/>
<dbReference type="Proteomes" id="UP000777482">
    <property type="component" value="Unassembled WGS sequence"/>
</dbReference>
<organism evidence="2 3">
    <name type="scientific">Rhodotorula mucilaginosa</name>
    <name type="common">Yeast</name>
    <name type="synonym">Rhodotorula rubra</name>
    <dbReference type="NCBI Taxonomy" id="5537"/>
    <lineage>
        <taxon>Eukaryota</taxon>
        <taxon>Fungi</taxon>
        <taxon>Dikarya</taxon>
        <taxon>Basidiomycota</taxon>
        <taxon>Pucciniomycotina</taxon>
        <taxon>Microbotryomycetes</taxon>
        <taxon>Sporidiobolales</taxon>
        <taxon>Sporidiobolaceae</taxon>
        <taxon>Rhodotorula</taxon>
    </lineage>
</organism>
<feature type="region of interest" description="Disordered" evidence="1">
    <location>
        <begin position="1"/>
        <end position="28"/>
    </location>
</feature>
<evidence type="ECO:0000313" key="2">
    <source>
        <dbReference type="EMBL" id="KAG0662530.1"/>
    </source>
</evidence>
<dbReference type="InterPro" id="IPR032675">
    <property type="entry name" value="LRR_dom_sf"/>
</dbReference>
<feature type="compositionally biased region" description="Polar residues" evidence="1">
    <location>
        <begin position="10"/>
        <end position="21"/>
    </location>
</feature>
<evidence type="ECO:0000256" key="1">
    <source>
        <dbReference type="SAM" id="MobiDB-lite"/>
    </source>
</evidence>
<dbReference type="OrthoDB" id="2536853at2759"/>
<name>A0A9P7B6F2_RHOMI</name>
<feature type="region of interest" description="Disordered" evidence="1">
    <location>
        <begin position="47"/>
        <end position="126"/>
    </location>
</feature>
<feature type="region of interest" description="Disordered" evidence="1">
    <location>
        <begin position="579"/>
        <end position="633"/>
    </location>
</feature>
<dbReference type="EMBL" id="PUHQ01000026">
    <property type="protein sequence ID" value="KAG0662530.1"/>
    <property type="molecule type" value="Genomic_DNA"/>
</dbReference>
<feature type="compositionally biased region" description="Acidic residues" evidence="1">
    <location>
        <begin position="68"/>
        <end position="80"/>
    </location>
</feature>
<dbReference type="Gene3D" id="3.80.10.10">
    <property type="entry name" value="Ribonuclease Inhibitor"/>
    <property type="match status" value="1"/>
</dbReference>
<accession>A0A9P7B6F2</accession>
<dbReference type="SUPFAM" id="SSF52047">
    <property type="entry name" value="RNI-like"/>
    <property type="match status" value="1"/>
</dbReference>
<feature type="compositionally biased region" description="Acidic residues" evidence="1">
    <location>
        <begin position="47"/>
        <end position="57"/>
    </location>
</feature>
<feature type="compositionally biased region" description="Acidic residues" evidence="1">
    <location>
        <begin position="582"/>
        <end position="601"/>
    </location>
</feature>
<keyword evidence="3" id="KW-1185">Reference proteome</keyword>
<feature type="compositionally biased region" description="Acidic residues" evidence="1">
    <location>
        <begin position="608"/>
        <end position="627"/>
    </location>
</feature>
<proteinExistence type="predicted"/>